<evidence type="ECO:0000256" key="1">
    <source>
        <dbReference type="SAM" id="MobiDB-lite"/>
    </source>
</evidence>
<feature type="compositionally biased region" description="Low complexity" evidence="1">
    <location>
        <begin position="68"/>
        <end position="92"/>
    </location>
</feature>
<comment type="caution">
    <text evidence="2">The sequence shown here is derived from an EMBL/GenBank/DDBJ whole genome shotgun (WGS) entry which is preliminary data.</text>
</comment>
<evidence type="ECO:0000313" key="3">
    <source>
        <dbReference type="Proteomes" id="UP000324222"/>
    </source>
</evidence>
<name>A0A5B7IP98_PORTR</name>
<sequence>MALVAPLVHSTFIGHPLPLPASPSTLTPPSDSSLPLSLVLIHLPPSLPPFHKAFYMLSESSCLVSSSSTTLLAPPSTPRSSSTPSSSSSTTTATRVIAAWTGG</sequence>
<reference evidence="2 3" key="1">
    <citation type="submission" date="2019-05" db="EMBL/GenBank/DDBJ databases">
        <title>Another draft genome of Portunus trituberculatus and its Hox gene families provides insights of decapod evolution.</title>
        <authorList>
            <person name="Jeong J.-H."/>
            <person name="Song I."/>
            <person name="Kim S."/>
            <person name="Choi T."/>
            <person name="Kim D."/>
            <person name="Ryu S."/>
            <person name="Kim W."/>
        </authorList>
    </citation>
    <scope>NUCLEOTIDE SEQUENCE [LARGE SCALE GENOMIC DNA]</scope>
    <source>
        <tissue evidence="2">Muscle</tissue>
    </source>
</reference>
<dbReference type="Proteomes" id="UP000324222">
    <property type="component" value="Unassembled WGS sequence"/>
</dbReference>
<dbReference type="EMBL" id="VSRR010071378">
    <property type="protein sequence ID" value="MPC86420.1"/>
    <property type="molecule type" value="Genomic_DNA"/>
</dbReference>
<protein>
    <submittedName>
        <fullName evidence="2">Uncharacterized protein</fullName>
    </submittedName>
</protein>
<organism evidence="2 3">
    <name type="scientific">Portunus trituberculatus</name>
    <name type="common">Swimming crab</name>
    <name type="synonym">Neptunus trituberculatus</name>
    <dbReference type="NCBI Taxonomy" id="210409"/>
    <lineage>
        <taxon>Eukaryota</taxon>
        <taxon>Metazoa</taxon>
        <taxon>Ecdysozoa</taxon>
        <taxon>Arthropoda</taxon>
        <taxon>Crustacea</taxon>
        <taxon>Multicrustacea</taxon>
        <taxon>Malacostraca</taxon>
        <taxon>Eumalacostraca</taxon>
        <taxon>Eucarida</taxon>
        <taxon>Decapoda</taxon>
        <taxon>Pleocyemata</taxon>
        <taxon>Brachyura</taxon>
        <taxon>Eubrachyura</taxon>
        <taxon>Portunoidea</taxon>
        <taxon>Portunidae</taxon>
        <taxon>Portuninae</taxon>
        <taxon>Portunus</taxon>
    </lineage>
</organism>
<feature type="region of interest" description="Disordered" evidence="1">
    <location>
        <begin position="68"/>
        <end position="94"/>
    </location>
</feature>
<gene>
    <name evidence="2" type="ORF">E2C01_081246</name>
</gene>
<evidence type="ECO:0000313" key="2">
    <source>
        <dbReference type="EMBL" id="MPC86420.1"/>
    </source>
</evidence>
<proteinExistence type="predicted"/>
<dbReference type="AlphaFoldDB" id="A0A5B7IP98"/>
<keyword evidence="3" id="KW-1185">Reference proteome</keyword>
<accession>A0A5B7IP98</accession>